<accession>A0A7J3XYT8</accession>
<organism evidence="6">
    <name type="scientific">Thermogladius calderae</name>
    <dbReference type="NCBI Taxonomy" id="1200300"/>
    <lineage>
        <taxon>Archaea</taxon>
        <taxon>Thermoproteota</taxon>
        <taxon>Thermoprotei</taxon>
        <taxon>Desulfurococcales</taxon>
        <taxon>Desulfurococcaceae</taxon>
        <taxon>Thermogladius</taxon>
    </lineage>
</organism>
<dbReference type="GO" id="GO:0015833">
    <property type="term" value="P:peptide transport"/>
    <property type="evidence" value="ECO:0007669"/>
    <property type="project" value="TreeGrafter"/>
</dbReference>
<dbReference type="PIRSF" id="PIRSF002741">
    <property type="entry name" value="MppA"/>
    <property type="match status" value="1"/>
</dbReference>
<dbReference type="Gene3D" id="3.90.76.10">
    <property type="entry name" value="Dipeptide-binding Protein, Domain 1"/>
    <property type="match status" value="1"/>
</dbReference>
<dbReference type="GO" id="GO:0042597">
    <property type="term" value="C:periplasmic space"/>
    <property type="evidence" value="ECO:0007669"/>
    <property type="project" value="UniProtKB-ARBA"/>
</dbReference>
<reference evidence="6" key="1">
    <citation type="journal article" date="2020" name="mSystems">
        <title>Genome- and Community-Level Interaction Insights into Carbon Utilization and Element Cycling Functions of Hydrothermarchaeota in Hydrothermal Sediment.</title>
        <authorList>
            <person name="Zhou Z."/>
            <person name="Liu Y."/>
            <person name="Xu W."/>
            <person name="Pan J."/>
            <person name="Luo Z.H."/>
            <person name="Li M."/>
        </authorList>
    </citation>
    <scope>NUCLEOTIDE SEQUENCE [LARGE SCALE GENOMIC DNA]</scope>
    <source>
        <strain evidence="6">SpSt-110</strain>
    </source>
</reference>
<dbReference type="AlphaFoldDB" id="A0A7J3XYT8"/>
<dbReference type="FunFam" id="3.10.105.10:FF:000012">
    <property type="entry name" value="Peptide/nickel transport system substrate-binding protein"/>
    <property type="match status" value="1"/>
</dbReference>
<dbReference type="PANTHER" id="PTHR30290:SF10">
    <property type="entry name" value="PERIPLASMIC OLIGOPEPTIDE-BINDING PROTEIN-RELATED"/>
    <property type="match status" value="1"/>
</dbReference>
<dbReference type="PANTHER" id="PTHR30290">
    <property type="entry name" value="PERIPLASMIC BINDING COMPONENT OF ABC TRANSPORTER"/>
    <property type="match status" value="1"/>
</dbReference>
<keyword evidence="3" id="KW-0813">Transport</keyword>
<comment type="subcellular location">
    <subcellularLocation>
        <location evidence="1">Cell envelope</location>
    </subcellularLocation>
</comment>
<dbReference type="InterPro" id="IPR030678">
    <property type="entry name" value="Peptide/Ni-bd"/>
</dbReference>
<evidence type="ECO:0000256" key="4">
    <source>
        <dbReference type="ARBA" id="ARBA00022729"/>
    </source>
</evidence>
<dbReference type="GO" id="GO:1904680">
    <property type="term" value="F:peptide transmembrane transporter activity"/>
    <property type="evidence" value="ECO:0007669"/>
    <property type="project" value="TreeGrafter"/>
</dbReference>
<comment type="caution">
    <text evidence="6">The sequence shown here is derived from an EMBL/GenBank/DDBJ whole genome shotgun (WGS) entry which is preliminary data.</text>
</comment>
<dbReference type="Pfam" id="PF00496">
    <property type="entry name" value="SBP_bac_5"/>
    <property type="match status" value="1"/>
</dbReference>
<sequence length="524" mass="58666">MAAIILIAAVAAASYVYLVKPAPSPTQSPATTTPLYAERVVIGVTDKVTDLDPSNAYDFFTWEVLSNVMEGLVKYKPGTDEIVPGLAVNWSVSSDGSTWVFKLRENAYFCDGRKVTAGDVMRSIKRVMAIRGDPSWLVTEFVEDVVALDDFTVEFKLKTPASYFLSLVATPPYFPVHPNYPPDKIVSDATWGGAGPYCISDFKRDEYIVLKANPYYYGDKPLTKEIVIKFYRDATSLRLALENGEVDIAWRTLRPQDYTALASNPNFVVESIPGSFIRYIIVNVNMSPVDNVLVRRAIAAALNRSEIAERVFFNTMRPLYSLIPMGMWSHIDAFKEAYGEGPNLTLAVSLLRQAGYSEGNKLRLELWYTPTHYGDTEADVAALIKKQLEATGLIQVELKSAEWATYVDNARNGRMMLSLFGWYPDYIDPDDYTTPFLMSTANKWTGSHYANQTVDDLLKQAEVKVSQSEREAIYIQVQRILAEDAPFIPLLQGNLMVVHSKSVHGIEIGPPMLMPYYTIYKTTG</sequence>
<feature type="domain" description="Solute-binding protein family 5" evidence="5">
    <location>
        <begin position="81"/>
        <end position="442"/>
    </location>
</feature>
<dbReference type="Gene3D" id="3.10.105.10">
    <property type="entry name" value="Dipeptide-binding Protein, Domain 3"/>
    <property type="match status" value="1"/>
</dbReference>
<name>A0A7J3XYT8_9CREN</name>
<comment type="similarity">
    <text evidence="2">Belongs to the bacterial solute-binding protein 5 family.</text>
</comment>
<evidence type="ECO:0000313" key="6">
    <source>
        <dbReference type="EMBL" id="HHP67884.1"/>
    </source>
</evidence>
<dbReference type="EMBL" id="DRYK01000052">
    <property type="protein sequence ID" value="HHP67884.1"/>
    <property type="molecule type" value="Genomic_DNA"/>
</dbReference>
<evidence type="ECO:0000256" key="3">
    <source>
        <dbReference type="ARBA" id="ARBA00022448"/>
    </source>
</evidence>
<protein>
    <submittedName>
        <fullName evidence="6">Peptide ABC transporter substrate-binding protein</fullName>
    </submittedName>
</protein>
<dbReference type="InterPro" id="IPR039424">
    <property type="entry name" value="SBP_5"/>
</dbReference>
<evidence type="ECO:0000259" key="5">
    <source>
        <dbReference type="Pfam" id="PF00496"/>
    </source>
</evidence>
<gene>
    <name evidence="6" type="ORF">ENM60_03730</name>
</gene>
<dbReference type="GO" id="GO:0043190">
    <property type="term" value="C:ATP-binding cassette (ABC) transporter complex"/>
    <property type="evidence" value="ECO:0007669"/>
    <property type="project" value="InterPro"/>
</dbReference>
<dbReference type="CDD" id="cd08519">
    <property type="entry name" value="PBP2_NikA_DppA_OppA_like_20"/>
    <property type="match status" value="1"/>
</dbReference>
<dbReference type="SUPFAM" id="SSF53850">
    <property type="entry name" value="Periplasmic binding protein-like II"/>
    <property type="match status" value="1"/>
</dbReference>
<evidence type="ECO:0000256" key="2">
    <source>
        <dbReference type="ARBA" id="ARBA00005695"/>
    </source>
</evidence>
<keyword evidence="4" id="KW-0732">Signal</keyword>
<evidence type="ECO:0000256" key="1">
    <source>
        <dbReference type="ARBA" id="ARBA00004196"/>
    </source>
</evidence>
<dbReference type="InterPro" id="IPR000914">
    <property type="entry name" value="SBP_5_dom"/>
</dbReference>
<dbReference type="Gene3D" id="3.40.190.10">
    <property type="entry name" value="Periplasmic binding protein-like II"/>
    <property type="match status" value="1"/>
</dbReference>
<proteinExistence type="inferred from homology"/>